<accession>A0A382QMT4</accession>
<name>A0A382QMT4_9ZZZZ</name>
<protein>
    <submittedName>
        <fullName evidence="2">Uncharacterized protein</fullName>
    </submittedName>
</protein>
<sequence>VESTSSAIPTLPFLERGVFVGKVKAEKKKVVKKTKAAGEEAADGAKAPAEKQPAKPFSRPELFSKAKELQTLFAPFREAEVNAEILRPRMQTESVENGRGQGLLCGFSFRKFKEVPKAVVFMSAPRSKGGGAFEPTDRFLTAGEQVRLTYTTTVDDSEGPVYFLAKGFFLRKSFYIKEDPNNAGKHWAGPREEAEKKFSKDVLVRGEDIIEIRIDTVNSFPGGPGRTDGQVLERYLSGAKLLIFPGGGGWNQKSTQGNFFDAIRDPLDKYVEREDLKVIDNIVIDMFENTGDITLMIKE</sequence>
<dbReference type="EMBL" id="UINC01115288">
    <property type="protein sequence ID" value="SVC86200.1"/>
    <property type="molecule type" value="Genomic_DNA"/>
</dbReference>
<evidence type="ECO:0000256" key="1">
    <source>
        <dbReference type="SAM" id="MobiDB-lite"/>
    </source>
</evidence>
<evidence type="ECO:0000313" key="2">
    <source>
        <dbReference type="EMBL" id="SVC86200.1"/>
    </source>
</evidence>
<organism evidence="2">
    <name type="scientific">marine metagenome</name>
    <dbReference type="NCBI Taxonomy" id="408172"/>
    <lineage>
        <taxon>unclassified sequences</taxon>
        <taxon>metagenomes</taxon>
        <taxon>ecological metagenomes</taxon>
    </lineage>
</organism>
<dbReference type="AlphaFoldDB" id="A0A382QMT4"/>
<reference evidence="2" key="1">
    <citation type="submission" date="2018-05" db="EMBL/GenBank/DDBJ databases">
        <authorList>
            <person name="Lanie J.A."/>
            <person name="Ng W.-L."/>
            <person name="Kazmierczak K.M."/>
            <person name="Andrzejewski T.M."/>
            <person name="Davidsen T.M."/>
            <person name="Wayne K.J."/>
            <person name="Tettelin H."/>
            <person name="Glass J.I."/>
            <person name="Rusch D."/>
            <person name="Podicherti R."/>
            <person name="Tsui H.-C.T."/>
            <person name="Winkler M.E."/>
        </authorList>
    </citation>
    <scope>NUCLEOTIDE SEQUENCE</scope>
</reference>
<feature type="non-terminal residue" evidence="2">
    <location>
        <position position="1"/>
    </location>
</feature>
<feature type="non-terminal residue" evidence="2">
    <location>
        <position position="299"/>
    </location>
</feature>
<proteinExistence type="predicted"/>
<feature type="region of interest" description="Disordered" evidence="1">
    <location>
        <begin position="31"/>
        <end position="57"/>
    </location>
</feature>
<gene>
    <name evidence="2" type="ORF">METZ01_LOCUS339054</name>
</gene>